<feature type="compositionally biased region" description="Low complexity" evidence="4">
    <location>
        <begin position="292"/>
        <end position="327"/>
    </location>
</feature>
<organism evidence="6 7">
    <name type="scientific">Scheffersomyces spartinae</name>
    <dbReference type="NCBI Taxonomy" id="45513"/>
    <lineage>
        <taxon>Eukaryota</taxon>
        <taxon>Fungi</taxon>
        <taxon>Dikarya</taxon>
        <taxon>Ascomycota</taxon>
        <taxon>Saccharomycotina</taxon>
        <taxon>Pichiomycetes</taxon>
        <taxon>Debaryomycetaceae</taxon>
        <taxon>Scheffersomyces</taxon>
    </lineage>
</organism>
<protein>
    <submittedName>
        <fullName evidence="6">Homoserine O- acetyltransferase</fullName>
    </submittedName>
</protein>
<dbReference type="Pfam" id="PF00561">
    <property type="entry name" value="Abhydrolase_1"/>
    <property type="match status" value="1"/>
</dbReference>
<dbReference type="InterPro" id="IPR029058">
    <property type="entry name" value="AB_hydrolase_fold"/>
</dbReference>
<feature type="region of interest" description="Disordered" evidence="4">
    <location>
        <begin position="250"/>
        <end position="327"/>
    </location>
</feature>
<dbReference type="Gene3D" id="3.40.50.1820">
    <property type="entry name" value="alpha/beta hydrolase"/>
    <property type="match status" value="1"/>
</dbReference>
<keyword evidence="2" id="KW-0808">Transferase</keyword>
<dbReference type="GO" id="GO:0004414">
    <property type="term" value="F:homoserine O-acetyltransferase activity"/>
    <property type="evidence" value="ECO:0007669"/>
    <property type="project" value="TreeGrafter"/>
</dbReference>
<evidence type="ECO:0000313" key="7">
    <source>
        <dbReference type="Proteomes" id="UP000790833"/>
    </source>
</evidence>
<dbReference type="InterPro" id="IPR000073">
    <property type="entry name" value="AB_hydrolase_1"/>
</dbReference>
<dbReference type="Proteomes" id="UP000790833">
    <property type="component" value="Unassembled WGS sequence"/>
</dbReference>
<dbReference type="RefSeq" id="XP_043049351.1">
    <property type="nucleotide sequence ID" value="XM_043191339.1"/>
</dbReference>
<feature type="active site" evidence="3">
    <location>
        <position position="402"/>
    </location>
</feature>
<sequence length="496" mass="54717">MSIEIPVSTYKDVTKEQTLQNPLARLVPGQRIVEIPEYALECGEVLTNFPVAYKTWGKLNKDRDNVLLICHALTGSCDVQDWWGPLLGTEKTFDPSRFFIICINFLGSPYGSVSPLTIDKATGKPYGPLFPLVTVKDDVGVQKLVLDSLGINSIACVIGGSMGGMITLEFSSTFNGSGYIKSIIALATAARASAWCISWNETQRQSIFSDPYYDDGYYYESGNSPNSGLSAARMAALLTYRSRNSFETRFGRKLPSSSSSLSSSVTESRIYPKTNEEENWLAHNEGSTRARSGTANGTITNGTAATNGTTNGTTSNGNNAGSSTTINKPQTYFTAQSYLRYQGNKFIKRFDANCYISISRKLDTHDITRGKVDFDQVGNQDPLPSYLKTLSLPHLIIGITSDGLFTFGEQQLLGDCIPDSELHKLNSPEGHDAFLLEFETIDKLCLDFLNRKLGEYYDPTSEKYIDFPDWPKYVDTVVDNGGESVFGEVEKNITNW</sequence>
<evidence type="ECO:0000256" key="1">
    <source>
        <dbReference type="ARBA" id="ARBA00006886"/>
    </source>
</evidence>
<feature type="active site" evidence="3">
    <location>
        <position position="431"/>
    </location>
</feature>
<gene>
    <name evidence="6" type="primary">MET2</name>
    <name evidence="6" type="ORF">KQ657_000496</name>
</gene>
<feature type="active site" description="Nucleophile" evidence="3">
    <location>
        <position position="161"/>
    </location>
</feature>
<dbReference type="HAMAP" id="MF_00296">
    <property type="entry name" value="MetX_acyltransf"/>
    <property type="match status" value="1"/>
</dbReference>
<reference evidence="6" key="1">
    <citation type="submission" date="2021-03" db="EMBL/GenBank/DDBJ databases">
        <authorList>
            <person name="Palmer J.M."/>
        </authorList>
    </citation>
    <scope>NUCLEOTIDE SEQUENCE</scope>
    <source>
        <strain evidence="6">ARV_011</strain>
    </source>
</reference>
<proteinExistence type="inferred from homology"/>
<dbReference type="InterPro" id="IPR008220">
    <property type="entry name" value="HAT_MetX-like"/>
</dbReference>
<dbReference type="OrthoDB" id="191364at2759"/>
<dbReference type="PIRSF" id="PIRSF000443">
    <property type="entry name" value="Homoser_Ac_trans"/>
    <property type="match status" value="1"/>
</dbReference>
<dbReference type="SUPFAM" id="SSF53474">
    <property type="entry name" value="alpha/beta-Hydrolases"/>
    <property type="match status" value="1"/>
</dbReference>
<evidence type="ECO:0000256" key="3">
    <source>
        <dbReference type="PIRSR" id="PIRSR000443-1"/>
    </source>
</evidence>
<evidence type="ECO:0000259" key="5">
    <source>
        <dbReference type="Pfam" id="PF00561"/>
    </source>
</evidence>
<dbReference type="PANTHER" id="PTHR32268">
    <property type="entry name" value="HOMOSERINE O-ACETYLTRANSFERASE"/>
    <property type="match status" value="1"/>
</dbReference>
<evidence type="ECO:0000256" key="4">
    <source>
        <dbReference type="SAM" id="MobiDB-lite"/>
    </source>
</evidence>
<dbReference type="PANTHER" id="PTHR32268:SF11">
    <property type="entry name" value="HOMOSERINE O-ACETYLTRANSFERASE"/>
    <property type="match status" value="1"/>
</dbReference>
<dbReference type="GeneID" id="66113870"/>
<dbReference type="GO" id="GO:0009086">
    <property type="term" value="P:methionine biosynthetic process"/>
    <property type="evidence" value="ECO:0007669"/>
    <property type="project" value="TreeGrafter"/>
</dbReference>
<comment type="similarity">
    <text evidence="1">Belongs to the AB hydrolase superfamily. MetX family.</text>
</comment>
<comment type="caution">
    <text evidence="6">The sequence shown here is derived from an EMBL/GenBank/DDBJ whole genome shotgun (WGS) entry which is preliminary data.</text>
</comment>
<dbReference type="NCBIfam" id="TIGR01392">
    <property type="entry name" value="homoserO_Ac_trn"/>
    <property type="match status" value="1"/>
</dbReference>
<dbReference type="AlphaFoldDB" id="A0A9P7V9J1"/>
<feature type="domain" description="AB hydrolase-1" evidence="5">
    <location>
        <begin position="65"/>
        <end position="436"/>
    </location>
</feature>
<dbReference type="GO" id="GO:0009092">
    <property type="term" value="P:homoserine metabolic process"/>
    <property type="evidence" value="ECO:0007669"/>
    <property type="project" value="TreeGrafter"/>
</dbReference>
<name>A0A9P7V9J1_9ASCO</name>
<evidence type="ECO:0000256" key="2">
    <source>
        <dbReference type="ARBA" id="ARBA00022679"/>
    </source>
</evidence>
<evidence type="ECO:0000313" key="6">
    <source>
        <dbReference type="EMBL" id="KAG7193803.1"/>
    </source>
</evidence>
<keyword evidence="7" id="KW-1185">Reference proteome</keyword>
<dbReference type="EMBL" id="JAHMUF010000010">
    <property type="protein sequence ID" value="KAG7193803.1"/>
    <property type="molecule type" value="Genomic_DNA"/>
</dbReference>
<accession>A0A9P7V9J1</accession>